<dbReference type="SUPFAM" id="SSF55856">
    <property type="entry name" value="Cytochrome b5-like heme/steroid binding domain"/>
    <property type="match status" value="1"/>
</dbReference>
<feature type="transmembrane region" description="Helical" evidence="11">
    <location>
        <begin position="1120"/>
        <end position="1140"/>
    </location>
</feature>
<evidence type="ECO:0000256" key="11">
    <source>
        <dbReference type="SAM" id="Phobius"/>
    </source>
</evidence>
<feature type="transmembrane region" description="Helical" evidence="11">
    <location>
        <begin position="1161"/>
        <end position="1181"/>
    </location>
</feature>
<dbReference type="InterPro" id="IPR001199">
    <property type="entry name" value="Cyt_B5-like_heme/steroid-bd"/>
</dbReference>
<evidence type="ECO:0000313" key="14">
    <source>
        <dbReference type="Proteomes" id="UP000583929"/>
    </source>
</evidence>
<dbReference type="GO" id="GO:0048316">
    <property type="term" value="P:seed development"/>
    <property type="evidence" value="ECO:0007669"/>
    <property type="project" value="TreeGrafter"/>
</dbReference>
<dbReference type="GO" id="GO:0005886">
    <property type="term" value="C:plasma membrane"/>
    <property type="evidence" value="ECO:0007669"/>
    <property type="project" value="TreeGrafter"/>
</dbReference>
<gene>
    <name evidence="13" type="ORF">G4B88_000606</name>
</gene>
<dbReference type="InterPro" id="IPR045035">
    <property type="entry name" value="YSL-like"/>
</dbReference>
<evidence type="ECO:0000256" key="9">
    <source>
        <dbReference type="ARBA" id="ARBA00023136"/>
    </source>
</evidence>
<keyword evidence="9 11" id="KW-0472">Membrane</keyword>
<feature type="transmembrane region" description="Helical" evidence="11">
    <location>
        <begin position="335"/>
        <end position="360"/>
    </location>
</feature>
<keyword evidence="3" id="KW-0813">Transport</keyword>
<feature type="transmembrane region" description="Helical" evidence="11">
    <location>
        <begin position="1254"/>
        <end position="1276"/>
    </location>
</feature>
<feature type="transmembrane region" description="Helical" evidence="11">
    <location>
        <begin position="815"/>
        <end position="836"/>
    </location>
</feature>
<dbReference type="InterPro" id="IPR004813">
    <property type="entry name" value="OPT"/>
</dbReference>
<feature type="region of interest" description="Disordered" evidence="10">
    <location>
        <begin position="1332"/>
        <end position="1361"/>
    </location>
</feature>
<dbReference type="Gene3D" id="3.10.120.10">
    <property type="entry name" value="Cytochrome b5-like heme/steroid binding domain"/>
    <property type="match status" value="1"/>
</dbReference>
<evidence type="ECO:0000256" key="7">
    <source>
        <dbReference type="ARBA" id="ARBA00022989"/>
    </source>
</evidence>
<feature type="transmembrane region" description="Helical" evidence="11">
    <location>
        <begin position="172"/>
        <end position="193"/>
    </location>
</feature>
<dbReference type="GO" id="GO:0020037">
    <property type="term" value="F:heme binding"/>
    <property type="evidence" value="ECO:0007669"/>
    <property type="project" value="InterPro"/>
</dbReference>
<feature type="transmembrane region" description="Helical" evidence="11">
    <location>
        <begin position="570"/>
        <end position="591"/>
    </location>
</feature>
<dbReference type="NCBIfam" id="TIGR00728">
    <property type="entry name" value="OPT_sfam"/>
    <property type="match status" value="2"/>
</dbReference>
<feature type="domain" description="Cytochrome b5 heme-binding" evidence="12">
    <location>
        <begin position="1513"/>
        <end position="1589"/>
    </location>
</feature>
<feature type="compositionally biased region" description="Basic and acidic residues" evidence="10">
    <location>
        <begin position="1347"/>
        <end position="1361"/>
    </location>
</feature>
<dbReference type="Pfam" id="PF03169">
    <property type="entry name" value="OPT"/>
    <property type="match status" value="2"/>
</dbReference>
<dbReference type="PANTHER" id="PTHR31645">
    <property type="entry name" value="OLIGOPEPTIDE TRANSPORTER YGL114W-RELATED"/>
    <property type="match status" value="1"/>
</dbReference>
<feature type="transmembrane region" description="Helical" evidence="11">
    <location>
        <begin position="641"/>
        <end position="661"/>
    </location>
</feature>
<dbReference type="Proteomes" id="UP000583929">
    <property type="component" value="Unassembled WGS sequence"/>
</dbReference>
<dbReference type="InterPro" id="IPR036400">
    <property type="entry name" value="Cyt_B5-like_heme/steroid_sf"/>
</dbReference>
<feature type="transmembrane region" description="Helical" evidence="11">
    <location>
        <begin position="123"/>
        <end position="145"/>
    </location>
</feature>
<evidence type="ECO:0000256" key="1">
    <source>
        <dbReference type="ARBA" id="ARBA00004141"/>
    </source>
</evidence>
<sequence>MFVVVIDFIMENGTKHMEGSSSSSSEIEKFEREDMEEVGHEPEDLNRIAPWTEQITLRGLVASIVIGIIYSVIVMKLNLTTGLVPNLNVSAALLAFVFIRTWTKLLSKAGIMSSPFTRQENTIIQTCAVACYSIAVGGGFGSYLLGLNQKTYEQAGIDTVGNTPGSTKEPGIGWMTGFLFVTCFVGLLALVPLRKIMIIDYKLSYPSGTATAVLINGFHTPKGDKKAKKQVHGFMRFFSISFLWGFFQWFYSGGDQCGFNQFPTFGLKAWKNSFYFDFSATYVGAGMICSHLVNLSLLLGAVLSWGVMWPLIRGLKGEWFPQTLSESSMKSLNGYKVFISIALILGDGLYNFLKILFFTATSIHTKMKNKTLKTSSNKQDETLDDLKRNELFVRDSIPLWIAFVGYGFFALISIIIIPIMFPELKWYYVVVAYVLAPSLSFCNAYGAGLTDMNMAYNYGKVALFVLASLAGKENGVVAGLVGCGLIKSIVSISSDLMHDFKTGHLTLTSPRSMLVSQAIGTAIGCVAAPVTFFLFYKAFDVGNPDGEYKAPYAIIYRNMAILGVQGFSALPQHCLQLCYGFFAFAIGANLVRDLSPKHISKWVPLPMAMAVPFLVGAYFAIDMCVGSLVVFVWHKMNDKNAALMIPAVASGLICGDGLWILPSSILALAKNETTYNGGLEIEKFKRDDMEIAPWTKQITLRGLVASIVIGIIYSVIVMKLILITGMVPNLNVSAALLAFVFVKTWTNLLSKVGIVSSPFTRQENTTIQTCAVACYGIAVAGGFGSYLLGLNQKTYEQAGVDTEGNTIGSTKEPGIGWITGFLFVTCFVGLLTLVPLRKIMIIDYKLSYPSGTATAVLINGFHTPKGDKMAKKQVDGFMRFFSISFIWGFFQWFYSGGDQCGFNQFPIFGLKAWKNSFYFDFSATYVGAGMICSHLVNLSLLLGAVLSWGVMWPLIRGLKGEWFPQTLSESSMKSLNGYKVFISIALILGDGLYNFLKILFFTATNIHTKMKNKAYKTSLNNQTETLDDLKRNELFVRDSIPLWIACVGYGFFALISIITIPIMFPELKWYYVVVAYILAPSLSFCNAYGAGLTDMNMAYNYGKVALFVLANLAGKDNGVVAGLVGCGLIKSIVSISSDLMHDFKTGHLTLTSPRSMLVSQAIGTAIGCVVAPVTFFLFYKAFNVGDPDGEYKAPYAIIYRNMAILGVQGFSALPQHCLQLCYGFFTFAIGANLLRDLSPKHIGKWVPLPMAMAVPFLVGAYFAIDMCVGSLVVFVWHKLNDQTAALMIPAVASGLICGDGLWILPSSILSLAKLVKVGGDADDADKAVTAVPSADVNPSEDVGGSDKNVKDVEKPKGDESRLKGDDFFDGLSQLVIDDDQVVLAGLEAVAKINVPAPNPDVVGEKSDAIHTDEETEDTVSDTPLLDKRKRAPALKSPFVDFGSADVGSTPMELMSSGSQSAGDDRDFKMVTYVKGLYALNDAFADPVSTEIEAKFDSWIGFVGFQLRIMASDPKVHKFEEVAQHNKTKDCWLIVSGKVYDVTPFMDDHPGGDEVLLSATGKDATNDFEDVGHSDSAREMMEQYYIGEIDAATVPLKRTYIPPQQTPHNPDKTPEFVIKILQFLVPLLILGLAFAVRHFTKQE</sequence>
<feature type="transmembrane region" description="Helical" evidence="11">
    <location>
        <begin position="877"/>
        <end position="895"/>
    </location>
</feature>
<feature type="transmembrane region" description="Helical" evidence="11">
    <location>
        <begin position="730"/>
        <end position="749"/>
    </location>
</feature>
<evidence type="ECO:0000259" key="12">
    <source>
        <dbReference type="PROSITE" id="PS50255"/>
    </source>
</evidence>
<proteinExistence type="inferred from homology"/>
<dbReference type="GO" id="GO:0010039">
    <property type="term" value="P:response to iron ion"/>
    <property type="evidence" value="ECO:0007669"/>
    <property type="project" value="TreeGrafter"/>
</dbReference>
<dbReference type="SMART" id="SM01117">
    <property type="entry name" value="Cyt-b5"/>
    <property type="match status" value="1"/>
</dbReference>
<feature type="transmembrane region" description="Helical" evidence="11">
    <location>
        <begin position="1615"/>
        <end position="1635"/>
    </location>
</feature>
<organism evidence="13 14">
    <name type="scientific">Cannabis sativa</name>
    <name type="common">Hemp</name>
    <name type="synonym">Marijuana</name>
    <dbReference type="NCBI Taxonomy" id="3483"/>
    <lineage>
        <taxon>Eukaryota</taxon>
        <taxon>Viridiplantae</taxon>
        <taxon>Streptophyta</taxon>
        <taxon>Embryophyta</taxon>
        <taxon>Tracheophyta</taxon>
        <taxon>Spermatophyta</taxon>
        <taxon>Magnoliopsida</taxon>
        <taxon>eudicotyledons</taxon>
        <taxon>Gunneridae</taxon>
        <taxon>Pentapetalae</taxon>
        <taxon>rosids</taxon>
        <taxon>fabids</taxon>
        <taxon>Rosales</taxon>
        <taxon>Cannabaceae</taxon>
        <taxon>Cannabis</taxon>
    </lineage>
</organism>
<feature type="transmembrane region" description="Helical" evidence="11">
    <location>
        <begin position="426"/>
        <end position="447"/>
    </location>
</feature>
<evidence type="ECO:0000256" key="3">
    <source>
        <dbReference type="ARBA" id="ARBA00022448"/>
    </source>
</evidence>
<dbReference type="PRINTS" id="PR00363">
    <property type="entry name" value="CYTOCHROMEB5"/>
</dbReference>
<dbReference type="GO" id="GO:0051980">
    <property type="term" value="F:iron-nicotianamine transmembrane transporter activity"/>
    <property type="evidence" value="ECO:0007669"/>
    <property type="project" value="TreeGrafter"/>
</dbReference>
<feature type="transmembrane region" description="Helical" evidence="11">
    <location>
        <begin position="55"/>
        <end position="77"/>
    </location>
</feature>
<evidence type="ECO:0000256" key="6">
    <source>
        <dbReference type="ARBA" id="ARBA00022723"/>
    </source>
</evidence>
<feature type="transmembrane region" description="Helical" evidence="11">
    <location>
        <begin position="234"/>
        <end position="252"/>
    </location>
</feature>
<comment type="subcellular location">
    <subcellularLocation>
        <location evidence="1">Membrane</location>
        <topology evidence="1">Multi-pass membrane protein</topology>
    </subcellularLocation>
</comment>
<feature type="region of interest" description="Disordered" evidence="10">
    <location>
        <begin position="15"/>
        <end position="39"/>
    </location>
</feature>
<keyword evidence="8" id="KW-0408">Iron</keyword>
<dbReference type="Pfam" id="PF00173">
    <property type="entry name" value="Cyt-b5"/>
    <property type="match status" value="1"/>
</dbReference>
<accession>A0A7J6DZJ3</accession>
<feature type="transmembrane region" description="Helical" evidence="11">
    <location>
        <begin position="1069"/>
        <end position="1090"/>
    </location>
</feature>
<feature type="transmembrane region" description="Helical" evidence="11">
    <location>
        <begin position="978"/>
        <end position="1003"/>
    </location>
</feature>
<dbReference type="GO" id="GO:0046872">
    <property type="term" value="F:metal ion binding"/>
    <property type="evidence" value="ECO:0007669"/>
    <property type="project" value="UniProtKB-KW"/>
</dbReference>
<evidence type="ECO:0000256" key="5">
    <source>
        <dbReference type="ARBA" id="ARBA00022692"/>
    </source>
</evidence>
<keyword evidence="5 11" id="KW-0812">Transmembrane</keyword>
<evidence type="ECO:0000256" key="10">
    <source>
        <dbReference type="SAM" id="MobiDB-lite"/>
    </source>
</evidence>
<dbReference type="PANTHER" id="PTHR31645:SF4">
    <property type="entry name" value="METAL-NICOTIANAMINE TRANSPORTER YSL3"/>
    <property type="match status" value="1"/>
</dbReference>
<dbReference type="EMBL" id="JAATIQ010000553">
    <property type="protein sequence ID" value="KAF4351568.1"/>
    <property type="molecule type" value="Genomic_DNA"/>
</dbReference>
<evidence type="ECO:0000256" key="2">
    <source>
        <dbReference type="ARBA" id="ARBA00010276"/>
    </source>
</evidence>
<feature type="transmembrane region" description="Helical" evidence="11">
    <location>
        <begin position="397"/>
        <end position="420"/>
    </location>
</feature>
<dbReference type="InterPro" id="IPR018506">
    <property type="entry name" value="Cyt_B5_heme-BS"/>
</dbReference>
<feature type="transmembrane region" description="Helical" evidence="11">
    <location>
        <begin position="770"/>
        <end position="788"/>
    </location>
</feature>
<feature type="transmembrane region" description="Helical" evidence="11">
    <location>
        <begin position="476"/>
        <end position="493"/>
    </location>
</feature>
<comment type="similarity">
    <text evidence="2">Belongs to the YSL (TC 2.A.67.2) family.</text>
</comment>
<feature type="compositionally biased region" description="Basic and acidic residues" evidence="10">
    <location>
        <begin position="1402"/>
        <end position="1412"/>
    </location>
</feature>
<keyword evidence="7 11" id="KW-1133">Transmembrane helix</keyword>
<evidence type="ECO:0000256" key="4">
    <source>
        <dbReference type="ARBA" id="ARBA00022617"/>
    </source>
</evidence>
<dbReference type="PROSITE" id="PS00191">
    <property type="entry name" value="CYTOCHROME_B5_1"/>
    <property type="match status" value="1"/>
</dbReference>
<feature type="transmembrane region" description="Helical" evidence="11">
    <location>
        <begin position="703"/>
        <end position="724"/>
    </location>
</feature>
<feature type="transmembrane region" description="Helical" evidence="11">
    <location>
        <begin position="83"/>
        <end position="102"/>
    </location>
</feature>
<dbReference type="GO" id="GO:0035673">
    <property type="term" value="F:oligopeptide transmembrane transporter activity"/>
    <property type="evidence" value="ECO:0007669"/>
    <property type="project" value="InterPro"/>
</dbReference>
<dbReference type="PROSITE" id="PS50255">
    <property type="entry name" value="CYTOCHROME_B5_2"/>
    <property type="match status" value="1"/>
</dbReference>
<keyword evidence="14" id="KW-1185">Reference proteome</keyword>
<evidence type="ECO:0000256" key="8">
    <source>
        <dbReference type="ARBA" id="ARBA00023004"/>
    </source>
</evidence>
<evidence type="ECO:0000313" key="13">
    <source>
        <dbReference type="EMBL" id="KAF4351568.1"/>
    </source>
</evidence>
<keyword evidence="4" id="KW-0349">Heme</keyword>
<feature type="compositionally biased region" description="Basic and acidic residues" evidence="10">
    <location>
        <begin position="26"/>
        <end position="39"/>
    </location>
</feature>
<keyword evidence="6" id="KW-0479">Metal-binding</keyword>
<reference evidence="13 14" key="1">
    <citation type="journal article" date="2020" name="bioRxiv">
        <title>Sequence and annotation of 42 cannabis genomes reveals extensive copy number variation in cannabinoid synthesis and pathogen resistance genes.</title>
        <authorList>
            <person name="Mckernan K.J."/>
            <person name="Helbert Y."/>
            <person name="Kane L.T."/>
            <person name="Ebling H."/>
            <person name="Zhang L."/>
            <person name="Liu B."/>
            <person name="Eaton Z."/>
            <person name="Mclaughlin S."/>
            <person name="Kingan S."/>
            <person name="Baybayan P."/>
            <person name="Concepcion G."/>
            <person name="Jordan M."/>
            <person name="Riva A."/>
            <person name="Barbazuk W."/>
            <person name="Harkins T."/>
        </authorList>
    </citation>
    <scope>NUCLEOTIDE SEQUENCE [LARGE SCALE GENOMIC DNA]</scope>
    <source>
        <strain evidence="14">cv. Jamaican Lion 4</strain>
        <tissue evidence="13">Leaf</tissue>
    </source>
</reference>
<comment type="caution">
    <text evidence="13">The sequence shown here is derived from an EMBL/GenBank/DDBJ whole genome shotgun (WGS) entry which is preliminary data.</text>
</comment>
<protein>
    <recommendedName>
        <fullName evidence="12">Cytochrome b5 heme-binding domain-containing protein</fullName>
    </recommendedName>
</protein>
<feature type="region of interest" description="Disordered" evidence="10">
    <location>
        <begin position="1401"/>
        <end position="1424"/>
    </location>
</feature>
<feature type="transmembrane region" description="Helical" evidence="11">
    <location>
        <begin position="1040"/>
        <end position="1063"/>
    </location>
</feature>
<feature type="transmembrane region" description="Helical" evidence="11">
    <location>
        <begin position="1283"/>
        <end position="1304"/>
    </location>
</feature>
<feature type="transmembrane region" description="Helical" evidence="11">
    <location>
        <begin position="514"/>
        <end position="536"/>
    </location>
</feature>
<name>A0A7J6DZJ3_CANSA</name>
<dbReference type="FunFam" id="3.10.120.10:FF:000002">
    <property type="entry name" value="Cytochrome b5 type B"/>
    <property type="match status" value="1"/>
</dbReference>